<dbReference type="EC" id="1.4.3.-" evidence="6"/>
<evidence type="ECO:0000256" key="6">
    <source>
        <dbReference type="RuleBase" id="RU362067"/>
    </source>
</evidence>
<comment type="caution">
    <text evidence="8">The sequence shown here is derived from an EMBL/GenBank/DDBJ whole genome shotgun (WGS) entry which is preliminary data.</text>
</comment>
<dbReference type="AlphaFoldDB" id="A0A9W8SGE5"/>
<dbReference type="SUPFAM" id="SSF54373">
    <property type="entry name" value="FAD-linked reductases, C-terminal domain"/>
    <property type="match status" value="1"/>
</dbReference>
<dbReference type="Proteomes" id="UP001152049">
    <property type="component" value="Unassembled WGS sequence"/>
</dbReference>
<keyword evidence="3 6" id="KW-0560">Oxidoreductase</keyword>
<dbReference type="Gene3D" id="3.50.50.60">
    <property type="entry name" value="FAD/NAD(P)-binding domain"/>
    <property type="match status" value="1"/>
</dbReference>
<accession>A0A9W8SGE5</accession>
<comment type="cofactor">
    <cofactor evidence="1 6">
        <name>FAD</name>
        <dbReference type="ChEBI" id="CHEBI:57692"/>
    </cofactor>
</comment>
<dbReference type="InterPro" id="IPR002937">
    <property type="entry name" value="Amino_oxidase"/>
</dbReference>
<dbReference type="InterPro" id="IPR036188">
    <property type="entry name" value="FAD/NAD-bd_sf"/>
</dbReference>
<sequence length="470" mass="52026">MVDQMASVIEVVNPRPPRAKYSAQVIVVGASLSGLQAAYDLQQAGISCLVLEAHDQIGGHFATGPGAMHSVGAWVDHVRQPRAWNLVHDLGLEMTEEKTGKSVIHGFGAYEVGAAPFFDEADRRSHIRVRTSIQSLFQNIDLVNPTLIIPDYEYMTVRDLVVSHGATPAIEKLADSWTATLFGFAACDVAAPDFLLACKTAGDFLNVVDQPSKRHSRMRFRGTSTLCEALAQRLEPGSVMLSQAVRWVDQTLNTKCALTTDTRVTFECSRVILAVSTSAYPHIEFSPPLDGSRQWMQAYEDPGFYMETVLVYDQPWWREKSLSGYSQSTEGPIWETHDTSRDADGVYALTCITAGESGRELWKMDIIERRSRLLSHLGDIFSMFIALPDPIWRIEPKQGTWARSSSCAAVPANHVWLGQWEAEDKVHFAGAETSYLWRGHLESALASGSRASDEVLNAMRPVGNLLLARL</sequence>
<keyword evidence="6" id="KW-0285">Flavoprotein</keyword>
<feature type="binding site" evidence="5">
    <location>
        <position position="432"/>
    </location>
    <ligand>
        <name>FAD</name>
        <dbReference type="ChEBI" id="CHEBI:57692"/>
    </ligand>
</feature>
<proteinExistence type="inferred from homology"/>
<dbReference type="GO" id="GO:0097621">
    <property type="term" value="F:monoamine oxidase activity"/>
    <property type="evidence" value="ECO:0007669"/>
    <property type="project" value="UniProtKB-EC"/>
</dbReference>
<dbReference type="EMBL" id="JAOQAZ010000001">
    <property type="protein sequence ID" value="KAJ4271300.1"/>
    <property type="molecule type" value="Genomic_DNA"/>
</dbReference>
<dbReference type="PANTHER" id="PTHR43563:SF14">
    <property type="entry name" value="AMINE OXIDASE"/>
    <property type="match status" value="1"/>
</dbReference>
<evidence type="ECO:0000259" key="7">
    <source>
        <dbReference type="Pfam" id="PF01593"/>
    </source>
</evidence>
<evidence type="ECO:0000313" key="8">
    <source>
        <dbReference type="EMBL" id="KAJ4271300.1"/>
    </source>
</evidence>
<protein>
    <recommendedName>
        <fullName evidence="6">Amine oxidase</fullName>
        <ecNumber evidence="6">1.4.3.-</ecNumber>
    </recommendedName>
</protein>
<dbReference type="PRINTS" id="PR00757">
    <property type="entry name" value="AMINEOXDASEF"/>
</dbReference>
<dbReference type="SUPFAM" id="SSF51905">
    <property type="entry name" value="FAD/NAD(P)-binding domain"/>
    <property type="match status" value="1"/>
</dbReference>
<gene>
    <name evidence="8" type="ORF">NW762_000002</name>
</gene>
<dbReference type="PANTHER" id="PTHR43563">
    <property type="entry name" value="AMINE OXIDASE"/>
    <property type="match status" value="1"/>
</dbReference>
<feature type="binding site" evidence="5">
    <location>
        <position position="245"/>
    </location>
    <ligand>
        <name>FAD</name>
        <dbReference type="ChEBI" id="CHEBI:57692"/>
    </ligand>
</feature>
<organism evidence="8 9">
    <name type="scientific">Fusarium torreyae</name>
    <dbReference type="NCBI Taxonomy" id="1237075"/>
    <lineage>
        <taxon>Eukaryota</taxon>
        <taxon>Fungi</taxon>
        <taxon>Dikarya</taxon>
        <taxon>Ascomycota</taxon>
        <taxon>Pezizomycotina</taxon>
        <taxon>Sordariomycetes</taxon>
        <taxon>Hypocreomycetidae</taxon>
        <taxon>Hypocreales</taxon>
        <taxon>Nectriaceae</taxon>
        <taxon>Fusarium</taxon>
    </lineage>
</organism>
<evidence type="ECO:0000256" key="2">
    <source>
        <dbReference type="ARBA" id="ARBA00005995"/>
    </source>
</evidence>
<evidence type="ECO:0000256" key="4">
    <source>
        <dbReference type="ARBA" id="ARBA00048448"/>
    </source>
</evidence>
<dbReference type="InterPro" id="IPR001613">
    <property type="entry name" value="Flavin_amine_oxidase"/>
</dbReference>
<feature type="binding site" evidence="5">
    <location>
        <position position="33"/>
    </location>
    <ligand>
        <name>FAD</name>
        <dbReference type="ChEBI" id="CHEBI:57692"/>
    </ligand>
</feature>
<dbReference type="OrthoDB" id="5046242at2759"/>
<dbReference type="Pfam" id="PF01593">
    <property type="entry name" value="Amino_oxidase"/>
    <property type="match status" value="1"/>
</dbReference>
<feature type="domain" description="Amine oxidase" evidence="7">
    <location>
        <begin position="32"/>
        <end position="456"/>
    </location>
</feature>
<comment type="catalytic activity">
    <reaction evidence="4">
        <text>a secondary aliphatic amine + O2 + H2O = a primary amine + an aldehyde + H2O2</text>
        <dbReference type="Rhea" id="RHEA:26414"/>
        <dbReference type="ChEBI" id="CHEBI:15377"/>
        <dbReference type="ChEBI" id="CHEBI:15379"/>
        <dbReference type="ChEBI" id="CHEBI:16240"/>
        <dbReference type="ChEBI" id="CHEBI:17478"/>
        <dbReference type="ChEBI" id="CHEBI:58855"/>
        <dbReference type="ChEBI" id="CHEBI:65296"/>
        <dbReference type="EC" id="1.4.3.4"/>
    </reaction>
</comment>
<evidence type="ECO:0000256" key="1">
    <source>
        <dbReference type="ARBA" id="ARBA00001974"/>
    </source>
</evidence>
<evidence type="ECO:0000313" key="9">
    <source>
        <dbReference type="Proteomes" id="UP001152049"/>
    </source>
</evidence>
<evidence type="ECO:0000256" key="3">
    <source>
        <dbReference type="ARBA" id="ARBA00023002"/>
    </source>
</evidence>
<name>A0A9W8SGE5_9HYPO</name>
<comment type="similarity">
    <text evidence="2 6">Belongs to the flavin monoamine oxidase family.</text>
</comment>
<dbReference type="InterPro" id="IPR050703">
    <property type="entry name" value="Flavin_MAO"/>
</dbReference>
<keyword evidence="6" id="KW-0274">FAD</keyword>
<keyword evidence="9" id="KW-1185">Reference proteome</keyword>
<reference evidence="8" key="1">
    <citation type="submission" date="2022-09" db="EMBL/GenBank/DDBJ databases">
        <title>Fusarium specimens isolated from Avocado Roots.</title>
        <authorList>
            <person name="Stajich J."/>
            <person name="Roper C."/>
            <person name="Heimlech-Rivalta G."/>
        </authorList>
    </citation>
    <scope>NUCLEOTIDE SEQUENCE</scope>
    <source>
        <strain evidence="8">CF00136</strain>
    </source>
</reference>
<feature type="binding site" evidence="5">
    <location>
        <begin position="52"/>
        <end position="53"/>
    </location>
    <ligand>
        <name>FAD</name>
        <dbReference type="ChEBI" id="CHEBI:57692"/>
    </ligand>
</feature>
<evidence type="ECO:0000256" key="5">
    <source>
        <dbReference type="PIRSR" id="PIRSR601613-1"/>
    </source>
</evidence>